<dbReference type="InterPro" id="IPR016125">
    <property type="entry name" value="Peptidase_C15-like"/>
</dbReference>
<protein>
    <submittedName>
        <fullName evidence="5">Peptidase C15, pyroglutamyl peptidase I-like protein</fullName>
    </submittedName>
</protein>
<dbReference type="GO" id="GO:0008234">
    <property type="term" value="F:cysteine-type peptidase activity"/>
    <property type="evidence" value="ECO:0007669"/>
    <property type="project" value="UniProtKB-KW"/>
</dbReference>
<accession>A0A6A6HHT6</accession>
<evidence type="ECO:0000256" key="1">
    <source>
        <dbReference type="ARBA" id="ARBA00006641"/>
    </source>
</evidence>
<keyword evidence="3" id="KW-0378">Hydrolase</keyword>
<reference evidence="5" key="1">
    <citation type="journal article" date="2020" name="Stud. Mycol.">
        <title>101 Dothideomycetes genomes: a test case for predicting lifestyles and emergence of pathogens.</title>
        <authorList>
            <person name="Haridas S."/>
            <person name="Albert R."/>
            <person name="Binder M."/>
            <person name="Bloem J."/>
            <person name="Labutti K."/>
            <person name="Salamov A."/>
            <person name="Andreopoulos B."/>
            <person name="Baker S."/>
            <person name="Barry K."/>
            <person name="Bills G."/>
            <person name="Bluhm B."/>
            <person name="Cannon C."/>
            <person name="Castanera R."/>
            <person name="Culley D."/>
            <person name="Daum C."/>
            <person name="Ezra D."/>
            <person name="Gonzalez J."/>
            <person name="Henrissat B."/>
            <person name="Kuo A."/>
            <person name="Liang C."/>
            <person name="Lipzen A."/>
            <person name="Lutzoni F."/>
            <person name="Magnuson J."/>
            <person name="Mondo S."/>
            <person name="Nolan M."/>
            <person name="Ohm R."/>
            <person name="Pangilinan J."/>
            <person name="Park H.-J."/>
            <person name="Ramirez L."/>
            <person name="Alfaro M."/>
            <person name="Sun H."/>
            <person name="Tritt A."/>
            <person name="Yoshinaga Y."/>
            <person name="Zwiers L.-H."/>
            <person name="Turgeon B."/>
            <person name="Goodwin S."/>
            <person name="Spatafora J."/>
            <person name="Crous P."/>
            <person name="Grigoriev I."/>
        </authorList>
    </citation>
    <scope>NUCLEOTIDE SEQUENCE</scope>
    <source>
        <strain evidence="5">Tuck. ex Michener</strain>
    </source>
</reference>
<sequence>MTEPRRAGLGNEGVNHGDADEITVLVTGFDAFHGLEVNPSWLIASSLPPSLPSTPKCPTRIKIVVPPSPFRVAWRTVMDVVPRIYAPPTQIPVTDPPSSARDPTKPPFDMVVHMGIATRREYFSIETLGHRDGYELYEDVNHERLPEGFGRAHWLDCPEILYTTFDTDDVLRRWKLNLLADHTSDGEDVDLRLSDDAGHFLCDFIYFSSLSTYYRRSGRREDGERPVLFLHIPAKATEDDILKGRETTVALIRAMVESRREGR</sequence>
<dbReference type="Gene3D" id="3.40.630.20">
    <property type="entry name" value="Peptidase C15, pyroglutamyl peptidase I-like"/>
    <property type="match status" value="1"/>
</dbReference>
<dbReference type="PANTHER" id="PTHR23402:SF1">
    <property type="entry name" value="PYROGLUTAMYL-PEPTIDASE I"/>
    <property type="match status" value="1"/>
</dbReference>
<dbReference type="AlphaFoldDB" id="A0A6A6HHT6"/>
<evidence type="ECO:0000313" key="6">
    <source>
        <dbReference type="Proteomes" id="UP000800092"/>
    </source>
</evidence>
<gene>
    <name evidence="5" type="ORF">EV356DRAFT_14814</name>
</gene>
<dbReference type="GO" id="GO:0006508">
    <property type="term" value="P:proteolysis"/>
    <property type="evidence" value="ECO:0007669"/>
    <property type="project" value="UniProtKB-KW"/>
</dbReference>
<evidence type="ECO:0000256" key="2">
    <source>
        <dbReference type="ARBA" id="ARBA00022670"/>
    </source>
</evidence>
<dbReference type="PANTHER" id="PTHR23402">
    <property type="entry name" value="PROTEASE FAMILY C15 PYROGLUTAMYL-PEPTIDASE I-RELATED"/>
    <property type="match status" value="1"/>
</dbReference>
<name>A0A6A6HHT6_VIRVR</name>
<keyword evidence="2" id="KW-0645">Protease</keyword>
<evidence type="ECO:0000256" key="4">
    <source>
        <dbReference type="ARBA" id="ARBA00022807"/>
    </source>
</evidence>
<evidence type="ECO:0000313" key="5">
    <source>
        <dbReference type="EMBL" id="KAF2237379.1"/>
    </source>
</evidence>
<comment type="similarity">
    <text evidence="1">Belongs to the peptidase C15 family.</text>
</comment>
<evidence type="ECO:0000256" key="3">
    <source>
        <dbReference type="ARBA" id="ARBA00022801"/>
    </source>
</evidence>
<dbReference type="Proteomes" id="UP000800092">
    <property type="component" value="Unassembled WGS sequence"/>
</dbReference>
<dbReference type="OrthoDB" id="407146at2759"/>
<dbReference type="EMBL" id="ML991780">
    <property type="protein sequence ID" value="KAF2237379.1"/>
    <property type="molecule type" value="Genomic_DNA"/>
</dbReference>
<proteinExistence type="inferred from homology"/>
<keyword evidence="4" id="KW-0788">Thiol protease</keyword>
<keyword evidence="6" id="KW-1185">Reference proteome</keyword>
<dbReference type="InterPro" id="IPR036440">
    <property type="entry name" value="Peptidase_C15-like_sf"/>
</dbReference>
<organism evidence="5 6">
    <name type="scientific">Viridothelium virens</name>
    <name type="common">Speckled blister lichen</name>
    <name type="synonym">Trypethelium virens</name>
    <dbReference type="NCBI Taxonomy" id="1048519"/>
    <lineage>
        <taxon>Eukaryota</taxon>
        <taxon>Fungi</taxon>
        <taxon>Dikarya</taxon>
        <taxon>Ascomycota</taxon>
        <taxon>Pezizomycotina</taxon>
        <taxon>Dothideomycetes</taxon>
        <taxon>Dothideomycetes incertae sedis</taxon>
        <taxon>Trypetheliales</taxon>
        <taxon>Trypetheliaceae</taxon>
        <taxon>Viridothelium</taxon>
    </lineage>
</organism>
<dbReference type="SUPFAM" id="SSF53182">
    <property type="entry name" value="Pyrrolidone carboxyl peptidase (pyroglutamate aminopeptidase)"/>
    <property type="match status" value="1"/>
</dbReference>